<dbReference type="HOGENOM" id="CLU_2976477_0_0_5"/>
<accession>W8RVR6</accession>
<dbReference type="AlphaFoldDB" id="W8RVR6"/>
<feature type="compositionally biased region" description="Basic and acidic residues" evidence="1">
    <location>
        <begin position="38"/>
        <end position="58"/>
    </location>
</feature>
<evidence type="ECO:0000313" key="3">
    <source>
        <dbReference type="Proteomes" id="UP000019593"/>
    </source>
</evidence>
<evidence type="ECO:0000256" key="1">
    <source>
        <dbReference type="SAM" id="MobiDB-lite"/>
    </source>
</evidence>
<reference evidence="2 3" key="1">
    <citation type="submission" date="2013-03" db="EMBL/GenBank/DDBJ databases">
        <authorList>
            <person name="Fiebig A."/>
            <person name="Goeker M."/>
            <person name="Klenk H.-P.P."/>
        </authorList>
    </citation>
    <scope>NUCLEOTIDE SEQUENCE [LARGE SCALE GENOMIC DNA]</scope>
    <source>
        <strain evidence="3">DSM 19469</strain>
    </source>
</reference>
<organism evidence="2 3">
    <name type="scientific">Roseicyclus elongatus DSM 19469</name>
    <dbReference type="NCBI Taxonomy" id="1294273"/>
    <lineage>
        <taxon>Bacteria</taxon>
        <taxon>Pseudomonadati</taxon>
        <taxon>Pseudomonadota</taxon>
        <taxon>Alphaproteobacteria</taxon>
        <taxon>Rhodobacterales</taxon>
        <taxon>Roseobacteraceae</taxon>
        <taxon>Roseicyclus</taxon>
    </lineage>
</organism>
<dbReference type="EMBL" id="CP004372">
    <property type="protein sequence ID" value="AHM05304.1"/>
    <property type="molecule type" value="Genomic_DNA"/>
</dbReference>
<protein>
    <submittedName>
        <fullName evidence="2">Uncharacterized protein</fullName>
    </submittedName>
</protein>
<dbReference type="KEGG" id="red:roselon_03028"/>
<gene>
    <name evidence="2" type="ORF">roselon_03028</name>
</gene>
<evidence type="ECO:0000313" key="2">
    <source>
        <dbReference type="EMBL" id="AHM05304.1"/>
    </source>
</evidence>
<keyword evidence="3" id="KW-1185">Reference proteome</keyword>
<name>W8RVR6_9RHOB</name>
<sequence length="58" mass="6492">MSQRAITDHVKSLIRSMDMSLDAGRVHAVVRVPQGDPARQRDASPEALARDRAARRLR</sequence>
<proteinExistence type="predicted"/>
<feature type="region of interest" description="Disordered" evidence="1">
    <location>
        <begin position="31"/>
        <end position="58"/>
    </location>
</feature>
<dbReference type="Proteomes" id="UP000019593">
    <property type="component" value="Chromosome"/>
</dbReference>
<dbReference type="STRING" id="1294273.roselon_03028"/>